<evidence type="ECO:0000313" key="2">
    <source>
        <dbReference type="Proteomes" id="UP001195483"/>
    </source>
</evidence>
<accession>A0AAE0VSI4</accession>
<organism evidence="1 2">
    <name type="scientific">Potamilus streckersoni</name>
    <dbReference type="NCBI Taxonomy" id="2493646"/>
    <lineage>
        <taxon>Eukaryota</taxon>
        <taxon>Metazoa</taxon>
        <taxon>Spiralia</taxon>
        <taxon>Lophotrochozoa</taxon>
        <taxon>Mollusca</taxon>
        <taxon>Bivalvia</taxon>
        <taxon>Autobranchia</taxon>
        <taxon>Heteroconchia</taxon>
        <taxon>Palaeoheterodonta</taxon>
        <taxon>Unionida</taxon>
        <taxon>Unionoidea</taxon>
        <taxon>Unionidae</taxon>
        <taxon>Ambleminae</taxon>
        <taxon>Lampsilini</taxon>
        <taxon>Potamilus</taxon>
    </lineage>
</organism>
<protein>
    <submittedName>
        <fullName evidence="1">Uncharacterized protein</fullName>
    </submittedName>
</protein>
<gene>
    <name evidence="1" type="ORF">CHS0354_007917</name>
</gene>
<dbReference type="AlphaFoldDB" id="A0AAE0VSI4"/>
<dbReference type="Proteomes" id="UP001195483">
    <property type="component" value="Unassembled WGS sequence"/>
</dbReference>
<dbReference type="EMBL" id="JAEAOA010000534">
    <property type="protein sequence ID" value="KAK3587430.1"/>
    <property type="molecule type" value="Genomic_DNA"/>
</dbReference>
<reference evidence="1" key="3">
    <citation type="submission" date="2023-05" db="EMBL/GenBank/DDBJ databases">
        <authorList>
            <person name="Smith C.H."/>
        </authorList>
    </citation>
    <scope>NUCLEOTIDE SEQUENCE</scope>
    <source>
        <strain evidence="1">CHS0354</strain>
        <tissue evidence="1">Mantle</tissue>
    </source>
</reference>
<keyword evidence="2" id="KW-1185">Reference proteome</keyword>
<comment type="caution">
    <text evidence="1">The sequence shown here is derived from an EMBL/GenBank/DDBJ whole genome shotgun (WGS) entry which is preliminary data.</text>
</comment>
<name>A0AAE0VSI4_9BIVA</name>
<reference evidence="1" key="2">
    <citation type="journal article" date="2021" name="Genome Biol. Evol.">
        <title>Developing a high-quality reference genome for a parasitic bivalve with doubly uniparental inheritance (Bivalvia: Unionida).</title>
        <authorList>
            <person name="Smith C.H."/>
        </authorList>
    </citation>
    <scope>NUCLEOTIDE SEQUENCE</scope>
    <source>
        <strain evidence="1">CHS0354</strain>
        <tissue evidence="1">Mantle</tissue>
    </source>
</reference>
<proteinExistence type="predicted"/>
<sequence length="107" mass="11835">MTSDKFLRSLPLPVRFPGYFRGPEEQMLAEERLLSRTFLPAPNGTVDGLVNTCNGVCHRPTDWKPLSPSIINHACCISIVVENMGLIMKMKPKDSVSTQPTCCGTLK</sequence>
<reference evidence="1" key="1">
    <citation type="journal article" date="2021" name="Genome Biol. Evol.">
        <title>A High-Quality Reference Genome for a Parasitic Bivalve with Doubly Uniparental Inheritance (Bivalvia: Unionida).</title>
        <authorList>
            <person name="Smith C.H."/>
        </authorList>
    </citation>
    <scope>NUCLEOTIDE SEQUENCE</scope>
    <source>
        <strain evidence="1">CHS0354</strain>
    </source>
</reference>
<evidence type="ECO:0000313" key="1">
    <source>
        <dbReference type="EMBL" id="KAK3587430.1"/>
    </source>
</evidence>